<dbReference type="RefSeq" id="WP_015265949.1">
    <property type="nucleotide sequence ID" value="NC_019904.1"/>
</dbReference>
<organism evidence="7 8">
    <name type="scientific">Echinicola vietnamensis (strain DSM 17526 / LMG 23754 / KMM 6221)</name>
    <dbReference type="NCBI Taxonomy" id="926556"/>
    <lineage>
        <taxon>Bacteria</taxon>
        <taxon>Pseudomonadati</taxon>
        <taxon>Bacteroidota</taxon>
        <taxon>Cytophagia</taxon>
        <taxon>Cytophagales</taxon>
        <taxon>Cyclobacteriaceae</taxon>
        <taxon>Echinicola</taxon>
    </lineage>
</organism>
<evidence type="ECO:0000259" key="5">
    <source>
        <dbReference type="Pfam" id="PF04542"/>
    </source>
</evidence>
<keyword evidence="2" id="KW-0805">Transcription regulation</keyword>
<dbReference type="AlphaFoldDB" id="L0G0J3"/>
<comment type="similarity">
    <text evidence="1">Belongs to the sigma-70 factor family. ECF subfamily.</text>
</comment>
<evidence type="ECO:0000256" key="3">
    <source>
        <dbReference type="ARBA" id="ARBA00023082"/>
    </source>
</evidence>
<dbReference type="NCBIfam" id="TIGR02937">
    <property type="entry name" value="sigma70-ECF"/>
    <property type="match status" value="1"/>
</dbReference>
<dbReference type="OrthoDB" id="764811at2"/>
<dbReference type="NCBIfam" id="TIGR02985">
    <property type="entry name" value="Sig70_bacteroi1"/>
    <property type="match status" value="1"/>
</dbReference>
<feature type="domain" description="RNA polymerase sigma-70 region 2" evidence="5">
    <location>
        <begin position="27"/>
        <end position="93"/>
    </location>
</feature>
<reference evidence="8" key="1">
    <citation type="submission" date="2012-02" db="EMBL/GenBank/DDBJ databases">
        <title>The complete genome of Echinicola vietnamensis DSM 17526.</title>
        <authorList>
            <person name="Lucas S."/>
            <person name="Copeland A."/>
            <person name="Lapidus A."/>
            <person name="Glavina del Rio T."/>
            <person name="Dalin E."/>
            <person name="Tice H."/>
            <person name="Bruce D."/>
            <person name="Goodwin L."/>
            <person name="Pitluck S."/>
            <person name="Peters L."/>
            <person name="Ovchinnikova G."/>
            <person name="Teshima H."/>
            <person name="Kyrpides N."/>
            <person name="Mavromatis K."/>
            <person name="Ivanova N."/>
            <person name="Brettin T."/>
            <person name="Detter J.C."/>
            <person name="Han C."/>
            <person name="Larimer F."/>
            <person name="Land M."/>
            <person name="Hauser L."/>
            <person name="Markowitz V."/>
            <person name="Cheng J.-F."/>
            <person name="Hugenholtz P."/>
            <person name="Woyke T."/>
            <person name="Wu D."/>
            <person name="Brambilla E."/>
            <person name="Klenk H.-P."/>
            <person name="Eisen J.A."/>
        </authorList>
    </citation>
    <scope>NUCLEOTIDE SEQUENCE [LARGE SCALE GENOMIC DNA]</scope>
    <source>
        <strain evidence="8">DSM 17526 / LMG 23754 / KMM 6221</strain>
    </source>
</reference>
<accession>L0G0J3</accession>
<evidence type="ECO:0000313" key="7">
    <source>
        <dbReference type="EMBL" id="AGA78390.1"/>
    </source>
</evidence>
<dbReference type="GO" id="GO:0003677">
    <property type="term" value="F:DNA binding"/>
    <property type="evidence" value="ECO:0007669"/>
    <property type="project" value="InterPro"/>
</dbReference>
<keyword evidence="3" id="KW-0731">Sigma factor</keyword>
<gene>
    <name evidence="7" type="ordered locus">Echvi_2139</name>
</gene>
<keyword evidence="4" id="KW-0804">Transcription</keyword>
<dbReference type="eggNOG" id="COG1595">
    <property type="taxonomic scope" value="Bacteria"/>
</dbReference>
<dbReference type="InterPro" id="IPR036388">
    <property type="entry name" value="WH-like_DNA-bd_sf"/>
</dbReference>
<dbReference type="SUPFAM" id="SSF88659">
    <property type="entry name" value="Sigma3 and sigma4 domains of RNA polymerase sigma factors"/>
    <property type="match status" value="1"/>
</dbReference>
<dbReference type="Gene3D" id="1.10.1740.10">
    <property type="match status" value="1"/>
</dbReference>
<dbReference type="InterPro" id="IPR013249">
    <property type="entry name" value="RNA_pol_sigma70_r4_t2"/>
</dbReference>
<dbReference type="InterPro" id="IPR007627">
    <property type="entry name" value="RNA_pol_sigma70_r2"/>
</dbReference>
<protein>
    <submittedName>
        <fullName evidence="7">RNA polymerase sigma-70 factor, expansion family 1</fullName>
    </submittedName>
</protein>
<dbReference type="KEGG" id="evi:Echvi_2139"/>
<dbReference type="Pfam" id="PF04542">
    <property type="entry name" value="Sigma70_r2"/>
    <property type="match status" value="1"/>
</dbReference>
<dbReference type="CDD" id="cd06171">
    <property type="entry name" value="Sigma70_r4"/>
    <property type="match status" value="1"/>
</dbReference>
<dbReference type="InterPro" id="IPR039425">
    <property type="entry name" value="RNA_pol_sigma-70-like"/>
</dbReference>
<dbReference type="PANTHER" id="PTHR43133">
    <property type="entry name" value="RNA POLYMERASE ECF-TYPE SIGMA FACTO"/>
    <property type="match status" value="1"/>
</dbReference>
<dbReference type="PATRIC" id="fig|926556.3.peg.2260"/>
<dbReference type="Pfam" id="PF08281">
    <property type="entry name" value="Sigma70_r4_2"/>
    <property type="match status" value="1"/>
</dbReference>
<dbReference type="InterPro" id="IPR014327">
    <property type="entry name" value="RNA_pol_sigma70_bacteroid"/>
</dbReference>
<sequence>MLDLGKNSDKVAVNALRGGSEEAFNVLFRKYSKKIYHISRKMSLGHEDAEGIVQEVFIKIWKNRQQLDSTLSFNAYLIAIVRSIVIRQLQRKANLTAYKKYSLQRMEDWDNQTEDQVIFSEMMNVSSKVMDTLPPGQKRVFLMRNLEDMSLDEIAEKLQVSKKTVKNQVFRANKAMRLSLLEQNIISLVGGVAVVLGDIFL</sequence>
<evidence type="ECO:0000259" key="6">
    <source>
        <dbReference type="Pfam" id="PF08281"/>
    </source>
</evidence>
<dbReference type="Gene3D" id="1.10.10.10">
    <property type="entry name" value="Winged helix-like DNA-binding domain superfamily/Winged helix DNA-binding domain"/>
    <property type="match status" value="1"/>
</dbReference>
<dbReference type="InterPro" id="IPR013325">
    <property type="entry name" value="RNA_pol_sigma_r2"/>
</dbReference>
<keyword evidence="8" id="KW-1185">Reference proteome</keyword>
<feature type="domain" description="RNA polymerase sigma factor 70 region 4 type 2" evidence="6">
    <location>
        <begin position="129"/>
        <end position="175"/>
    </location>
</feature>
<evidence type="ECO:0000313" key="8">
    <source>
        <dbReference type="Proteomes" id="UP000010796"/>
    </source>
</evidence>
<evidence type="ECO:0000256" key="4">
    <source>
        <dbReference type="ARBA" id="ARBA00023163"/>
    </source>
</evidence>
<dbReference type="InterPro" id="IPR014284">
    <property type="entry name" value="RNA_pol_sigma-70_dom"/>
</dbReference>
<name>L0G0J3_ECHVK</name>
<dbReference type="EMBL" id="CP003346">
    <property type="protein sequence ID" value="AGA78390.1"/>
    <property type="molecule type" value="Genomic_DNA"/>
</dbReference>
<evidence type="ECO:0000256" key="1">
    <source>
        <dbReference type="ARBA" id="ARBA00010641"/>
    </source>
</evidence>
<dbReference type="SUPFAM" id="SSF88946">
    <property type="entry name" value="Sigma2 domain of RNA polymerase sigma factors"/>
    <property type="match status" value="1"/>
</dbReference>
<dbReference type="STRING" id="926556.Echvi_2139"/>
<dbReference type="PANTHER" id="PTHR43133:SF46">
    <property type="entry name" value="RNA POLYMERASE SIGMA-70 FACTOR ECF SUBFAMILY"/>
    <property type="match status" value="1"/>
</dbReference>
<dbReference type="InterPro" id="IPR013324">
    <property type="entry name" value="RNA_pol_sigma_r3/r4-like"/>
</dbReference>
<dbReference type="GO" id="GO:0016987">
    <property type="term" value="F:sigma factor activity"/>
    <property type="evidence" value="ECO:0007669"/>
    <property type="project" value="UniProtKB-KW"/>
</dbReference>
<evidence type="ECO:0000256" key="2">
    <source>
        <dbReference type="ARBA" id="ARBA00023015"/>
    </source>
</evidence>
<proteinExistence type="inferred from homology"/>
<dbReference type="GO" id="GO:0006352">
    <property type="term" value="P:DNA-templated transcription initiation"/>
    <property type="evidence" value="ECO:0007669"/>
    <property type="project" value="InterPro"/>
</dbReference>
<dbReference type="Proteomes" id="UP000010796">
    <property type="component" value="Chromosome"/>
</dbReference>
<dbReference type="HOGENOM" id="CLU_047691_4_1_10"/>